<accession>A0ABM9P200</accession>
<dbReference type="EMBL" id="CAXIXY010000004">
    <property type="protein sequence ID" value="CAL2087570.1"/>
    <property type="molecule type" value="Genomic_DNA"/>
</dbReference>
<feature type="domain" description="Lipid/polyisoprenoid-binding YceI-like" evidence="2">
    <location>
        <begin position="20"/>
        <end position="173"/>
    </location>
</feature>
<evidence type="ECO:0000313" key="3">
    <source>
        <dbReference type="EMBL" id="CAL2087570.1"/>
    </source>
</evidence>
<dbReference type="SUPFAM" id="SSF101874">
    <property type="entry name" value="YceI-like"/>
    <property type="match status" value="1"/>
</dbReference>
<dbReference type="Gene3D" id="2.40.128.110">
    <property type="entry name" value="Lipid/polyisoprenoid-binding, YceI-like"/>
    <property type="match status" value="1"/>
</dbReference>
<feature type="signal peptide" evidence="1">
    <location>
        <begin position="1"/>
        <end position="18"/>
    </location>
</feature>
<proteinExistence type="predicted"/>
<feature type="chain" id="PRO_5045390765" evidence="1">
    <location>
        <begin position="19"/>
        <end position="180"/>
    </location>
</feature>
<evidence type="ECO:0000313" key="4">
    <source>
        <dbReference type="Proteomes" id="UP001497416"/>
    </source>
</evidence>
<protein>
    <submittedName>
        <fullName evidence="3">YceI family protein</fullName>
    </submittedName>
</protein>
<comment type="caution">
    <text evidence="3">The sequence shown here is derived from an EMBL/GenBank/DDBJ whole genome shotgun (WGS) entry which is preliminary data.</text>
</comment>
<dbReference type="InterPro" id="IPR007372">
    <property type="entry name" value="Lipid/polyisoprenoid-bd_YceI"/>
</dbReference>
<evidence type="ECO:0000256" key="1">
    <source>
        <dbReference type="SAM" id="SignalP"/>
    </source>
</evidence>
<gene>
    <name evidence="3" type="ORF">T190607A01A_20828</name>
</gene>
<organism evidence="3 4">
    <name type="scientific">Tenacibaculum platacis</name>
    <dbReference type="NCBI Taxonomy" id="3137852"/>
    <lineage>
        <taxon>Bacteria</taxon>
        <taxon>Pseudomonadati</taxon>
        <taxon>Bacteroidota</taxon>
        <taxon>Flavobacteriia</taxon>
        <taxon>Flavobacteriales</taxon>
        <taxon>Flavobacteriaceae</taxon>
        <taxon>Tenacibaculum</taxon>
    </lineage>
</organism>
<dbReference type="SMART" id="SM00867">
    <property type="entry name" value="YceI"/>
    <property type="match status" value="1"/>
</dbReference>
<dbReference type="Proteomes" id="UP001497416">
    <property type="component" value="Unassembled WGS sequence"/>
</dbReference>
<keyword evidence="1" id="KW-0732">Signal</keyword>
<reference evidence="3 4" key="1">
    <citation type="submission" date="2024-05" db="EMBL/GenBank/DDBJ databases">
        <authorList>
            <person name="Duchaud E."/>
        </authorList>
    </citation>
    <scope>NUCLEOTIDE SEQUENCE [LARGE SCALE GENOMIC DNA]</scope>
    <source>
        <strain evidence="3">Ena-SAMPLE-TAB-13-05-2024-13:56:06:370-140302</strain>
    </source>
</reference>
<keyword evidence="4" id="KW-1185">Reference proteome</keyword>
<sequence length="180" mass="20457">MKKIIVLTLLVISQITSAQKYFTRTGATEFKASVAAFEPVEAINKSTTVILKSDTGDIAAQLFINAFQFRVALMQEHFNENYMDSDTYPKATFRGKIQDFSLANIDSEKKYPLKGMLTIRGKQKEINTTVSIQLKDDTIILKSEFKLNPNDFGIKIPSIVRKKIAKQINITLHYEMVEKK</sequence>
<dbReference type="PANTHER" id="PTHR34406">
    <property type="entry name" value="PROTEIN YCEI"/>
    <property type="match status" value="1"/>
</dbReference>
<dbReference type="InterPro" id="IPR036761">
    <property type="entry name" value="TTHA0802/YceI-like_sf"/>
</dbReference>
<dbReference type="PANTHER" id="PTHR34406:SF1">
    <property type="entry name" value="PROTEIN YCEI"/>
    <property type="match status" value="1"/>
</dbReference>
<evidence type="ECO:0000259" key="2">
    <source>
        <dbReference type="SMART" id="SM00867"/>
    </source>
</evidence>
<dbReference type="Pfam" id="PF04264">
    <property type="entry name" value="YceI"/>
    <property type="match status" value="1"/>
</dbReference>
<dbReference type="RefSeq" id="WP_348712380.1">
    <property type="nucleotide sequence ID" value="NZ_CAXIXY010000004.1"/>
</dbReference>
<name>A0ABM9P200_9FLAO</name>